<name>A0AAN6G9V8_9BASI</name>
<comment type="caution">
    <text evidence="3">The sequence shown here is derived from an EMBL/GenBank/DDBJ whole genome shotgun (WGS) entry which is preliminary data.</text>
</comment>
<dbReference type="Proteomes" id="UP001176521">
    <property type="component" value="Unassembled WGS sequence"/>
</dbReference>
<evidence type="ECO:0000256" key="1">
    <source>
        <dbReference type="SAM" id="MobiDB-lite"/>
    </source>
</evidence>
<keyword evidence="2" id="KW-0732">Signal</keyword>
<evidence type="ECO:0000256" key="2">
    <source>
        <dbReference type="SAM" id="SignalP"/>
    </source>
</evidence>
<sequence>MKIRGLIFLKRGILAVALLATVANAGSISRRHDTAFLARAGGGQRPGQACVSNADCQVTVCVQSTTCALLPLGGSRCAANTECAQGQCSDGVCSQVADGEFCGLNNQCQSGLCNTSDKCMTATTGSLHGLDICLDDSQCFTGHCTIAVDSNPFCHGYGPTCENVSRCTRNDVGGACGTSADCTMGLCESGTCTLTPVGGRCFQNGPNTQCSSGLCVYGECVPVNGGDACRVAGDCISGSCDSGTCALAATGASCTTDRDCNGRCDTNSNTCLAAEGSACSTGSACASGVCQGGICSLRASNAVCTEDGQCASGTCGPATNTCAPFQLCADVRRCLPSADSAGCVTDGDCSSGSWCSGSQPGTSTGICAQGSRPPMKPVRPGQVCTSDFRPGCEVTACSTTPTCDSNGVCDNRCELLPLGSQQCISDTECAQGQCVQGVCALVPDGTYCGLNSQCSGGICNLAGQCSTPMPGSLPASEICTSDSQCVTGQCRPGAFGSTFCHQYGSSGQTCEEVRYCSQTALGGSCLSARDCSTGGCQGGICTLMPPGSSCRNGFECRSGYCSLNTCVLLSGGDFCVDSGDCATQCLIKPGSSNGTCAINSAGGTWIRLQLALRLRVRRMREWVLLVAHLWDAVPVGLAVPLAIMRSTEADLSESPALLHPANVSDIIHNDAINDVERHIYTSTALHIADRPSFNVQGFIHQRSLYDDGIDNLDRLRRYHLVFQAPHSHCRLFLNLSERQLLFLCNISLLNRLVPKARLDFICDDDEHDDEACGLEQYSEHIGIDCFHFDQAYGARHQLCCGDYKLYDDHIFVDHCEFHQVYHGSLHEFGILFEQKHDTDFHYHSDLIEDCDFDHVDNKRKAGELELRHEHNQQVECHEADFHVEVNVGYQYEAYQLEHREHGHEHQAGQYYDNDQLEAHCDFDDIQGYKHHRLDHVQVDQRGIDDGQVYFHLCLNKLEADDVKHDHSADDDHEHGHPHAYYKHRDHYFEHDAQAVRGLVHDEHAVPERVLPEAAAERRRDAREHGDVRHEEGGGGEVLPEWRVC</sequence>
<feature type="signal peptide" evidence="2">
    <location>
        <begin position="1"/>
        <end position="25"/>
    </location>
</feature>
<dbReference type="EMBL" id="JAPDMQ010000257">
    <property type="protein sequence ID" value="KAK0528972.1"/>
    <property type="molecule type" value="Genomic_DNA"/>
</dbReference>
<keyword evidence="4" id="KW-1185">Reference proteome</keyword>
<proteinExistence type="predicted"/>
<feature type="region of interest" description="Disordered" evidence="1">
    <location>
        <begin position="1011"/>
        <end position="1034"/>
    </location>
</feature>
<feature type="compositionally biased region" description="Basic and acidic residues" evidence="1">
    <location>
        <begin position="1011"/>
        <end position="1032"/>
    </location>
</feature>
<reference evidence="3" key="1">
    <citation type="journal article" date="2023" name="PhytoFront">
        <title>Draft Genome Resources of Seven Strains of Tilletia horrida, Causal Agent of Kernel Smut of Rice.</title>
        <authorList>
            <person name="Khanal S."/>
            <person name="Antony Babu S."/>
            <person name="Zhou X.G."/>
        </authorList>
    </citation>
    <scope>NUCLEOTIDE SEQUENCE</scope>
    <source>
        <strain evidence="3">TX3</strain>
    </source>
</reference>
<dbReference type="AlphaFoldDB" id="A0AAN6G9V8"/>
<protein>
    <submittedName>
        <fullName evidence="3">Uncharacterized protein</fullName>
    </submittedName>
</protein>
<accession>A0AAN6G9V8</accession>
<evidence type="ECO:0000313" key="3">
    <source>
        <dbReference type="EMBL" id="KAK0528972.1"/>
    </source>
</evidence>
<organism evidence="3 4">
    <name type="scientific">Tilletia horrida</name>
    <dbReference type="NCBI Taxonomy" id="155126"/>
    <lineage>
        <taxon>Eukaryota</taxon>
        <taxon>Fungi</taxon>
        <taxon>Dikarya</taxon>
        <taxon>Basidiomycota</taxon>
        <taxon>Ustilaginomycotina</taxon>
        <taxon>Exobasidiomycetes</taxon>
        <taxon>Tilletiales</taxon>
        <taxon>Tilletiaceae</taxon>
        <taxon>Tilletia</taxon>
    </lineage>
</organism>
<feature type="chain" id="PRO_5043028142" evidence="2">
    <location>
        <begin position="26"/>
        <end position="1044"/>
    </location>
</feature>
<evidence type="ECO:0000313" key="4">
    <source>
        <dbReference type="Proteomes" id="UP001176521"/>
    </source>
</evidence>
<gene>
    <name evidence="3" type="ORF">OC842_004389</name>
</gene>